<dbReference type="InterPro" id="IPR020845">
    <property type="entry name" value="AMP-binding_CS"/>
</dbReference>
<keyword evidence="4" id="KW-0547">Nucleotide-binding</keyword>
<evidence type="ECO:0000313" key="10">
    <source>
        <dbReference type="Proteomes" id="UP000008457"/>
    </source>
</evidence>
<dbReference type="RefSeq" id="WP_013780130.1">
    <property type="nucleotide sequence ID" value="NC_015520.1"/>
</dbReference>
<keyword evidence="5" id="KW-0067">ATP-binding</keyword>
<dbReference type="PANTHER" id="PTHR43605:SF10">
    <property type="entry name" value="ACYL-COA SYNTHETASE MEDIUM CHAIN FAMILY MEMBER 3"/>
    <property type="match status" value="1"/>
</dbReference>
<dbReference type="EMBL" id="CP002360">
    <property type="protein sequence ID" value="AEE95697.1"/>
    <property type="molecule type" value="Genomic_DNA"/>
</dbReference>
<dbReference type="KEGG" id="mas:Mahau_0484"/>
<dbReference type="InterPro" id="IPR042099">
    <property type="entry name" value="ANL_N_sf"/>
</dbReference>
<dbReference type="eggNOG" id="COG1956">
    <property type="taxonomic scope" value="Bacteria"/>
</dbReference>
<name>F3ZYV2_MAHA5</name>
<feature type="domain" description="GAF" evidence="8">
    <location>
        <begin position="21"/>
        <end position="160"/>
    </location>
</feature>
<accession>F3ZYV2</accession>
<evidence type="ECO:0000256" key="5">
    <source>
        <dbReference type="ARBA" id="ARBA00022840"/>
    </source>
</evidence>
<keyword evidence="2" id="KW-0436">Ligase</keyword>
<evidence type="ECO:0000313" key="9">
    <source>
        <dbReference type="EMBL" id="AEE95697.1"/>
    </source>
</evidence>
<sequence>MDSVFEQLLEDIHSIVSSSYDRDYVCDAVVQLLYNRIPYYDWVGFYFMEDKALVLGPYRGRPTEHVRIEVGQGICGQAAVKGHTVVVDDVSMEDNYLACSLQTQSEIVVPIKVDGYLIGEIDIDSDTPKAFGIQDKSFLEEVAQALSRLFKHDYPEYFAKFKLDVPEYFNFACDIIDRRADENDKQAMLFVDREGNDFSYNFSDFKRLSNKAANLLKKHHVRKGANVFIMLPRIPQWWECMLACFKAGVIAIPGTSLLMPEDIEYRINAAHIEAVVTDSENAYKFEEIKGRCPTLKTLILADGVRDGWIDYRREMKDMPDTFKAVKSRSSDPAMMYFTSGTTGLPKMTLHAHSYALAHKITGELWIDLKPEDLHFNFSDTGWAKAGWSSIFGPWNAGASVFIPDLRGKFNPTKVLELIEQYDITTFCAAPTTYRMLVQEDLSAYKFAKLRHCVAAGEPLNPEVIRKWQKATGITIRDGYGQSESVVLIANFPFLDIKPGSMGIPSPGFDIAVVDEDGRRLPPDQEGDIAVNITPVRPAGLFKEYWKDPKANAERTRGHWYLTGDKGYMDDDGYFWFIGRADDVIISSGYRIGPFEVESELLKHPAVAEAAVVASPDDVRGEIVKAFVVLAPGYEPSGPLTRELQEFVKANTAPYKYPRAIEFVNHIPKTISGKIKRAELKAMEYNKHNPMDASVS</sequence>
<dbReference type="FunFam" id="3.40.50.12780:FF:000007">
    <property type="entry name" value="Acyl-coenzyme A synthetase ACSM2A, mitochondrial"/>
    <property type="match status" value="1"/>
</dbReference>
<reference evidence="10" key="1">
    <citation type="submission" date="2010-11" db="EMBL/GenBank/DDBJ databases">
        <title>The complete genome of Mahella australiensis DSM 15567.</title>
        <authorList>
            <consortium name="US DOE Joint Genome Institute (JGI-PGF)"/>
            <person name="Lucas S."/>
            <person name="Copeland A."/>
            <person name="Lapidus A."/>
            <person name="Bruce D."/>
            <person name="Goodwin L."/>
            <person name="Pitluck S."/>
            <person name="Kyrpides N."/>
            <person name="Mavromatis K."/>
            <person name="Pagani I."/>
            <person name="Ivanova N."/>
            <person name="Teshima H."/>
            <person name="Brettin T."/>
            <person name="Detter J.C."/>
            <person name="Han C."/>
            <person name="Tapia R."/>
            <person name="Land M."/>
            <person name="Hauser L."/>
            <person name="Markowitz V."/>
            <person name="Cheng J.-F."/>
            <person name="Hugenholtz P."/>
            <person name="Woyke T."/>
            <person name="Wu D."/>
            <person name="Spring S."/>
            <person name="Pukall R."/>
            <person name="Steenblock K."/>
            <person name="Schneider S."/>
            <person name="Klenk H.-P."/>
            <person name="Eisen J.A."/>
        </authorList>
    </citation>
    <scope>NUCLEOTIDE SEQUENCE [LARGE SCALE GENOMIC DNA]</scope>
    <source>
        <strain evidence="10">DSM 15567 / CIP 107919 / 50-1 BON</strain>
    </source>
</reference>
<dbReference type="GO" id="GO:0005524">
    <property type="term" value="F:ATP binding"/>
    <property type="evidence" value="ECO:0007669"/>
    <property type="project" value="UniProtKB-KW"/>
</dbReference>
<keyword evidence="10" id="KW-1185">Reference proteome</keyword>
<dbReference type="Pfam" id="PF13193">
    <property type="entry name" value="AMP-binding_C"/>
    <property type="match status" value="1"/>
</dbReference>
<evidence type="ECO:0000256" key="7">
    <source>
        <dbReference type="ARBA" id="ARBA00023098"/>
    </source>
</evidence>
<dbReference type="GO" id="GO:0016405">
    <property type="term" value="F:CoA-ligase activity"/>
    <property type="evidence" value="ECO:0007669"/>
    <property type="project" value="UniProtKB-ARBA"/>
</dbReference>
<dbReference type="Proteomes" id="UP000008457">
    <property type="component" value="Chromosome"/>
</dbReference>
<keyword evidence="3" id="KW-0479">Metal-binding</keyword>
<dbReference type="SUPFAM" id="SSF56801">
    <property type="entry name" value="Acetyl-CoA synthetase-like"/>
    <property type="match status" value="1"/>
</dbReference>
<dbReference type="Pfam" id="PF00501">
    <property type="entry name" value="AMP-binding"/>
    <property type="match status" value="1"/>
</dbReference>
<dbReference type="GO" id="GO:0015645">
    <property type="term" value="F:fatty acid ligase activity"/>
    <property type="evidence" value="ECO:0007669"/>
    <property type="project" value="TreeGrafter"/>
</dbReference>
<dbReference type="InterPro" id="IPR045851">
    <property type="entry name" value="AMP-bd_C_sf"/>
</dbReference>
<protein>
    <submittedName>
        <fullName evidence="9">Phytochrome sensor protein</fullName>
    </submittedName>
</protein>
<dbReference type="PROSITE" id="PS00455">
    <property type="entry name" value="AMP_BINDING"/>
    <property type="match status" value="1"/>
</dbReference>
<keyword evidence="6" id="KW-0460">Magnesium</keyword>
<dbReference type="InterPro" id="IPR029016">
    <property type="entry name" value="GAF-like_dom_sf"/>
</dbReference>
<dbReference type="PANTHER" id="PTHR43605">
    <property type="entry name" value="ACYL-COENZYME A SYNTHETASE"/>
    <property type="match status" value="1"/>
</dbReference>
<comment type="similarity">
    <text evidence="1">Belongs to the ATP-dependent AMP-binding enzyme family.</text>
</comment>
<dbReference type="InterPro" id="IPR000873">
    <property type="entry name" value="AMP-dep_synth/lig_dom"/>
</dbReference>
<dbReference type="GO" id="GO:0006633">
    <property type="term" value="P:fatty acid biosynthetic process"/>
    <property type="evidence" value="ECO:0007669"/>
    <property type="project" value="TreeGrafter"/>
</dbReference>
<dbReference type="STRING" id="697281.Mahau_0484"/>
<reference evidence="9 10" key="2">
    <citation type="journal article" date="2011" name="Stand. Genomic Sci.">
        <title>Complete genome sequence of Mahella australiensis type strain (50-1 BON).</title>
        <authorList>
            <person name="Sikorski J."/>
            <person name="Teshima H."/>
            <person name="Nolan M."/>
            <person name="Lucas S."/>
            <person name="Hammon N."/>
            <person name="Deshpande S."/>
            <person name="Cheng J.F."/>
            <person name="Pitluck S."/>
            <person name="Liolios K."/>
            <person name="Pagani I."/>
            <person name="Ivanova N."/>
            <person name="Huntemann M."/>
            <person name="Mavromatis K."/>
            <person name="Ovchinikova G."/>
            <person name="Pati A."/>
            <person name="Tapia R."/>
            <person name="Han C."/>
            <person name="Goodwin L."/>
            <person name="Chen A."/>
            <person name="Palaniappan K."/>
            <person name="Land M."/>
            <person name="Hauser L."/>
            <person name="Ngatchou-Djao O.D."/>
            <person name="Rohde M."/>
            <person name="Pukall R."/>
            <person name="Spring S."/>
            <person name="Abt B."/>
            <person name="Goker M."/>
            <person name="Detter J.C."/>
            <person name="Woyke T."/>
            <person name="Bristow J."/>
            <person name="Markowitz V."/>
            <person name="Hugenholtz P."/>
            <person name="Eisen J.A."/>
            <person name="Kyrpides N.C."/>
            <person name="Klenk H.P."/>
            <person name="Lapidus A."/>
        </authorList>
    </citation>
    <scope>NUCLEOTIDE SEQUENCE [LARGE SCALE GENOMIC DNA]</scope>
    <source>
        <strain evidence="10">DSM 15567 / CIP 107919 / 50-1 BON</strain>
    </source>
</reference>
<evidence type="ECO:0000256" key="1">
    <source>
        <dbReference type="ARBA" id="ARBA00006432"/>
    </source>
</evidence>
<dbReference type="AlphaFoldDB" id="F3ZYV2"/>
<dbReference type="eggNOG" id="COG0365">
    <property type="taxonomic scope" value="Bacteria"/>
</dbReference>
<dbReference type="InterPro" id="IPR051087">
    <property type="entry name" value="Mitochondrial_ACSM"/>
</dbReference>
<dbReference type="GO" id="GO:0004321">
    <property type="term" value="F:fatty-acyl-CoA synthase activity"/>
    <property type="evidence" value="ECO:0007669"/>
    <property type="project" value="TreeGrafter"/>
</dbReference>
<dbReference type="GO" id="GO:0006637">
    <property type="term" value="P:acyl-CoA metabolic process"/>
    <property type="evidence" value="ECO:0007669"/>
    <property type="project" value="TreeGrafter"/>
</dbReference>
<organism evidence="9 10">
    <name type="scientific">Mahella australiensis (strain DSM 15567 / CIP 107919 / 50-1 BON)</name>
    <dbReference type="NCBI Taxonomy" id="697281"/>
    <lineage>
        <taxon>Bacteria</taxon>
        <taxon>Bacillati</taxon>
        <taxon>Bacillota</taxon>
        <taxon>Clostridia</taxon>
        <taxon>Thermoanaerobacterales</taxon>
        <taxon>Thermoanaerobacterales Family IV. Incertae Sedis</taxon>
        <taxon>Mahella</taxon>
    </lineage>
</organism>
<evidence type="ECO:0000256" key="2">
    <source>
        <dbReference type="ARBA" id="ARBA00022598"/>
    </source>
</evidence>
<dbReference type="SUPFAM" id="SSF55781">
    <property type="entry name" value="GAF domain-like"/>
    <property type="match status" value="1"/>
</dbReference>
<proteinExistence type="inferred from homology"/>
<dbReference type="Gene3D" id="3.30.450.40">
    <property type="match status" value="1"/>
</dbReference>
<gene>
    <name evidence="9" type="ordered locus">Mahau_0484</name>
</gene>
<dbReference type="Pfam" id="PF01590">
    <property type="entry name" value="GAF"/>
    <property type="match status" value="1"/>
</dbReference>
<dbReference type="InterPro" id="IPR003018">
    <property type="entry name" value="GAF"/>
</dbReference>
<dbReference type="InterPro" id="IPR025110">
    <property type="entry name" value="AMP-bd_C"/>
</dbReference>
<dbReference type="Gene3D" id="3.40.50.12780">
    <property type="entry name" value="N-terminal domain of ligase-like"/>
    <property type="match status" value="1"/>
</dbReference>
<evidence type="ECO:0000256" key="3">
    <source>
        <dbReference type="ARBA" id="ARBA00022723"/>
    </source>
</evidence>
<dbReference type="OrthoDB" id="9778383at2"/>
<evidence type="ECO:0000256" key="4">
    <source>
        <dbReference type="ARBA" id="ARBA00022741"/>
    </source>
</evidence>
<dbReference type="GO" id="GO:0046872">
    <property type="term" value="F:metal ion binding"/>
    <property type="evidence" value="ECO:0007669"/>
    <property type="project" value="UniProtKB-KW"/>
</dbReference>
<dbReference type="HOGENOM" id="CLU_000022_59_10_9"/>
<dbReference type="Gene3D" id="3.30.300.30">
    <property type="match status" value="1"/>
</dbReference>
<keyword evidence="7" id="KW-0443">Lipid metabolism</keyword>
<evidence type="ECO:0000259" key="8">
    <source>
        <dbReference type="SMART" id="SM00065"/>
    </source>
</evidence>
<dbReference type="SMART" id="SM00065">
    <property type="entry name" value="GAF"/>
    <property type="match status" value="1"/>
</dbReference>
<dbReference type="FunFam" id="3.30.300.30:FF:000005">
    <property type="entry name" value="Acyl-coenzyme A synthetase ACSM5, mitochondrial"/>
    <property type="match status" value="1"/>
</dbReference>
<evidence type="ECO:0000256" key="6">
    <source>
        <dbReference type="ARBA" id="ARBA00022842"/>
    </source>
</evidence>